<dbReference type="Proteomes" id="UP001549106">
    <property type="component" value="Unassembled WGS sequence"/>
</dbReference>
<keyword evidence="2" id="KW-1003">Cell membrane</keyword>
<feature type="transmembrane region" description="Helical" evidence="6">
    <location>
        <begin position="21"/>
        <end position="40"/>
    </location>
</feature>
<dbReference type="InterPro" id="IPR051327">
    <property type="entry name" value="MATE_MepA_subfamily"/>
</dbReference>
<keyword evidence="5 6" id="KW-0472">Membrane</keyword>
<dbReference type="InterPro" id="IPR002528">
    <property type="entry name" value="MATE_fam"/>
</dbReference>
<evidence type="ECO:0000256" key="3">
    <source>
        <dbReference type="ARBA" id="ARBA00022692"/>
    </source>
</evidence>
<keyword evidence="4 6" id="KW-1133">Transmembrane helix</keyword>
<dbReference type="EMBL" id="JBEPMJ010000003">
    <property type="protein sequence ID" value="MET3749462.1"/>
    <property type="molecule type" value="Genomic_DNA"/>
</dbReference>
<gene>
    <name evidence="7" type="ORF">ABID24_000689</name>
</gene>
<sequence>MNQTKDKSLNAYQKPVTFKNIILFTLPTIAMSLFMSFYTMVDGLFVSRLIGTNALSAINLTAPVISLVTAVSTMLATGGSAVIMKKMGEKKEKEARQEFYQSDTCKCPGRSYYGYDWILCHEHDFFQYEAFSGSHGLLPGLSWSLPDFYYPDPFNE</sequence>
<protein>
    <recommendedName>
        <fullName evidence="9">MATE family efflux transporter</fullName>
    </recommendedName>
</protein>
<feature type="transmembrane region" description="Helical" evidence="6">
    <location>
        <begin position="60"/>
        <end position="83"/>
    </location>
</feature>
<evidence type="ECO:0000256" key="1">
    <source>
        <dbReference type="ARBA" id="ARBA00004651"/>
    </source>
</evidence>
<evidence type="ECO:0000256" key="5">
    <source>
        <dbReference type="ARBA" id="ARBA00023136"/>
    </source>
</evidence>
<evidence type="ECO:0000256" key="2">
    <source>
        <dbReference type="ARBA" id="ARBA00022475"/>
    </source>
</evidence>
<organism evidence="7 8">
    <name type="scientific">Blautia caecimuris</name>
    <dbReference type="NCBI Taxonomy" id="1796615"/>
    <lineage>
        <taxon>Bacteria</taxon>
        <taxon>Bacillati</taxon>
        <taxon>Bacillota</taxon>
        <taxon>Clostridia</taxon>
        <taxon>Lachnospirales</taxon>
        <taxon>Lachnospiraceae</taxon>
        <taxon>Blautia</taxon>
    </lineage>
</organism>
<evidence type="ECO:0000313" key="8">
    <source>
        <dbReference type="Proteomes" id="UP001549106"/>
    </source>
</evidence>
<keyword evidence="8" id="KW-1185">Reference proteome</keyword>
<evidence type="ECO:0008006" key="9">
    <source>
        <dbReference type="Google" id="ProtNLM"/>
    </source>
</evidence>
<dbReference type="PANTHER" id="PTHR43823:SF3">
    <property type="entry name" value="MULTIDRUG EXPORT PROTEIN MEPA"/>
    <property type="match status" value="1"/>
</dbReference>
<comment type="subcellular location">
    <subcellularLocation>
        <location evidence="1">Cell membrane</location>
        <topology evidence="1">Multi-pass membrane protein</topology>
    </subcellularLocation>
</comment>
<keyword evidence="3 6" id="KW-0812">Transmembrane</keyword>
<comment type="caution">
    <text evidence="7">The sequence shown here is derived from an EMBL/GenBank/DDBJ whole genome shotgun (WGS) entry which is preliminary data.</text>
</comment>
<evidence type="ECO:0000313" key="7">
    <source>
        <dbReference type="EMBL" id="MET3749462.1"/>
    </source>
</evidence>
<reference evidence="7 8" key="1">
    <citation type="submission" date="2024-06" db="EMBL/GenBank/DDBJ databases">
        <title>Genomic Encyclopedia of Type Strains, Phase IV (KMG-IV): sequencing the most valuable type-strain genomes for metagenomic binning, comparative biology and taxonomic classification.</title>
        <authorList>
            <person name="Goeker M."/>
        </authorList>
    </citation>
    <scope>NUCLEOTIDE SEQUENCE [LARGE SCALE GENOMIC DNA]</scope>
    <source>
        <strain evidence="7 8">DSM 29492</strain>
    </source>
</reference>
<evidence type="ECO:0000256" key="6">
    <source>
        <dbReference type="SAM" id="Phobius"/>
    </source>
</evidence>
<dbReference type="Pfam" id="PF01554">
    <property type="entry name" value="MatE"/>
    <property type="match status" value="1"/>
</dbReference>
<proteinExistence type="predicted"/>
<name>A0ABV2M1T8_9FIRM</name>
<accession>A0ABV2M1T8</accession>
<evidence type="ECO:0000256" key="4">
    <source>
        <dbReference type="ARBA" id="ARBA00022989"/>
    </source>
</evidence>
<dbReference type="PANTHER" id="PTHR43823">
    <property type="entry name" value="SPORULATION PROTEIN YKVU"/>
    <property type="match status" value="1"/>
</dbReference>